<keyword evidence="3" id="KW-1185">Reference proteome</keyword>
<gene>
    <name evidence="2" type="ORF">PROFUN_02611</name>
</gene>
<evidence type="ECO:0000313" key="2">
    <source>
        <dbReference type="EMBL" id="PRP87874.1"/>
    </source>
</evidence>
<comment type="caution">
    <text evidence="2">The sequence shown here is derived from an EMBL/GenBank/DDBJ whole genome shotgun (WGS) entry which is preliminary data.</text>
</comment>
<evidence type="ECO:0000256" key="1">
    <source>
        <dbReference type="SAM" id="MobiDB-lite"/>
    </source>
</evidence>
<dbReference type="Proteomes" id="UP000241769">
    <property type="component" value="Unassembled WGS sequence"/>
</dbReference>
<protein>
    <submittedName>
        <fullName evidence="2">Uncharacterized protein</fullName>
    </submittedName>
</protein>
<dbReference type="AlphaFoldDB" id="A0A2P6NV81"/>
<organism evidence="2 3">
    <name type="scientific">Planoprotostelium fungivorum</name>
    <dbReference type="NCBI Taxonomy" id="1890364"/>
    <lineage>
        <taxon>Eukaryota</taxon>
        <taxon>Amoebozoa</taxon>
        <taxon>Evosea</taxon>
        <taxon>Variosea</taxon>
        <taxon>Cavosteliida</taxon>
        <taxon>Cavosteliaceae</taxon>
        <taxon>Planoprotostelium</taxon>
    </lineage>
</organism>
<accession>A0A2P6NV81</accession>
<proteinExistence type="predicted"/>
<dbReference type="EMBL" id="MDYQ01000016">
    <property type="protein sequence ID" value="PRP87874.1"/>
    <property type="molecule type" value="Genomic_DNA"/>
</dbReference>
<reference evidence="2 3" key="1">
    <citation type="journal article" date="2018" name="Genome Biol. Evol.">
        <title>Multiple Roots of Fruiting Body Formation in Amoebozoa.</title>
        <authorList>
            <person name="Hillmann F."/>
            <person name="Forbes G."/>
            <person name="Novohradska S."/>
            <person name="Ferling I."/>
            <person name="Riege K."/>
            <person name="Groth M."/>
            <person name="Westermann M."/>
            <person name="Marz M."/>
            <person name="Spaller T."/>
            <person name="Winckler T."/>
            <person name="Schaap P."/>
            <person name="Glockner G."/>
        </authorList>
    </citation>
    <scope>NUCLEOTIDE SEQUENCE [LARGE SCALE GENOMIC DNA]</scope>
    <source>
        <strain evidence="2 3">Jena</strain>
    </source>
</reference>
<dbReference type="InParanoid" id="A0A2P6NV81"/>
<feature type="region of interest" description="Disordered" evidence="1">
    <location>
        <begin position="52"/>
        <end position="73"/>
    </location>
</feature>
<evidence type="ECO:0000313" key="3">
    <source>
        <dbReference type="Proteomes" id="UP000241769"/>
    </source>
</evidence>
<feature type="compositionally biased region" description="Basic and acidic residues" evidence="1">
    <location>
        <begin position="57"/>
        <end position="73"/>
    </location>
</feature>
<name>A0A2P6NV81_9EUKA</name>
<sequence>MRVVGVEAERCGREGRVKRSGLLAREASCELYKYRHLLMLYAFSVFIRKRSKSKTQHHGEMQDRLKERSTKDNGRQLKVARPFSFTAGMTPQEKMKVLFGGHAASQQLSATTREE</sequence>